<dbReference type="Proteomes" id="UP001150830">
    <property type="component" value="Unassembled WGS sequence"/>
</dbReference>
<comment type="caution">
    <text evidence="3">The sequence shown here is derived from an EMBL/GenBank/DDBJ whole genome shotgun (WGS) entry which is preliminary data.</text>
</comment>
<evidence type="ECO:0000313" key="4">
    <source>
        <dbReference type="Proteomes" id="UP001150830"/>
    </source>
</evidence>
<dbReference type="AlphaFoldDB" id="A0A9X3ECW3"/>
<dbReference type="InterPro" id="IPR027383">
    <property type="entry name" value="Znf_put"/>
</dbReference>
<organism evidence="3 4">
    <name type="scientific">Parathalassolituus penaei</name>
    <dbReference type="NCBI Taxonomy" id="2997323"/>
    <lineage>
        <taxon>Bacteria</taxon>
        <taxon>Pseudomonadati</taxon>
        <taxon>Pseudomonadota</taxon>
        <taxon>Gammaproteobacteria</taxon>
        <taxon>Oceanospirillales</taxon>
        <taxon>Oceanospirillaceae</taxon>
        <taxon>Parathalassolituus</taxon>
    </lineage>
</organism>
<evidence type="ECO:0000259" key="2">
    <source>
        <dbReference type="Pfam" id="PF13490"/>
    </source>
</evidence>
<accession>A0A9X3ECW3</accession>
<dbReference type="RefSeq" id="WP_283173047.1">
    <property type="nucleotide sequence ID" value="NZ_JAPNOA010000019.1"/>
</dbReference>
<evidence type="ECO:0000256" key="1">
    <source>
        <dbReference type="SAM" id="MobiDB-lite"/>
    </source>
</evidence>
<name>A0A9X3ECW3_9GAMM</name>
<keyword evidence="4" id="KW-1185">Reference proteome</keyword>
<evidence type="ECO:0000313" key="3">
    <source>
        <dbReference type="EMBL" id="MCY0964830.1"/>
    </source>
</evidence>
<protein>
    <submittedName>
        <fullName evidence="3">Zf-HC2 domain-containing protein</fullName>
    </submittedName>
</protein>
<dbReference type="EMBL" id="JAPNOA010000019">
    <property type="protein sequence ID" value="MCY0964830.1"/>
    <property type="molecule type" value="Genomic_DNA"/>
</dbReference>
<gene>
    <name evidence="3" type="ORF">OUO13_06505</name>
</gene>
<dbReference type="Pfam" id="PF13490">
    <property type="entry name" value="zf-HC2"/>
    <property type="match status" value="1"/>
</dbReference>
<reference evidence="3" key="1">
    <citation type="submission" date="2022-11" db="EMBL/GenBank/DDBJ databases">
        <title>Parathalassolutuus dongxingensis gen. nov., sp. nov., a novel member of family Oceanospirillaceae isolated from a coastal shrimp pond in Guangxi, China.</title>
        <authorList>
            <person name="Chen H."/>
        </authorList>
    </citation>
    <scope>NUCLEOTIDE SEQUENCE</scope>
    <source>
        <strain evidence="3">G-43</strain>
    </source>
</reference>
<sequence>MMNCREATRLMSEARDRRLNLMEKASLKVHLWMCSGCRNFDGQMDSLRDLMRMYAHEDDTVDSGKPDDRSSGVEK</sequence>
<proteinExistence type="predicted"/>
<feature type="domain" description="Putative zinc-finger" evidence="2">
    <location>
        <begin position="4"/>
        <end position="38"/>
    </location>
</feature>
<feature type="region of interest" description="Disordered" evidence="1">
    <location>
        <begin position="56"/>
        <end position="75"/>
    </location>
</feature>